<proteinExistence type="predicted"/>
<comment type="caution">
    <text evidence="1">The sequence shown here is derived from an EMBL/GenBank/DDBJ whole genome shotgun (WGS) entry which is preliminary data.</text>
</comment>
<organism evidence="1 2">
    <name type="scientific">Vararia minispora EC-137</name>
    <dbReference type="NCBI Taxonomy" id="1314806"/>
    <lineage>
        <taxon>Eukaryota</taxon>
        <taxon>Fungi</taxon>
        <taxon>Dikarya</taxon>
        <taxon>Basidiomycota</taxon>
        <taxon>Agaricomycotina</taxon>
        <taxon>Agaricomycetes</taxon>
        <taxon>Russulales</taxon>
        <taxon>Lachnocladiaceae</taxon>
        <taxon>Vararia</taxon>
    </lineage>
</organism>
<sequence>MPKPTLYTFAKSSWSASARIARIELDLCDVIEERQLDFLKAENMSPEYIRMTPNATIPALSTYTHVYRDTTEVIDYMASVSGVKAAPRTRLTAVVHHSSIDAKFMAFAARNEKELAAKAALGPPLLALTSRLPRIRVYAASPQAAPFSEKYATKIADVEQLLAIYTFSAPAAVMSNFYATSQAVHDAARVFLYETLPGAIGSGPFVAGAVPGVDDFHTATWVVHAGFLSGGQRTDDIISALERRYGEKLSEKLTRFLRAWMMRESFKKTYVGGLIW</sequence>
<accession>A0ACB8QJU2</accession>
<keyword evidence="2" id="KW-1185">Reference proteome</keyword>
<dbReference type="Proteomes" id="UP000814128">
    <property type="component" value="Unassembled WGS sequence"/>
</dbReference>
<protein>
    <submittedName>
        <fullName evidence="1">Uncharacterized protein</fullName>
    </submittedName>
</protein>
<reference evidence="1" key="1">
    <citation type="submission" date="2021-02" db="EMBL/GenBank/DDBJ databases">
        <authorList>
            <consortium name="DOE Joint Genome Institute"/>
            <person name="Ahrendt S."/>
            <person name="Looney B.P."/>
            <person name="Miyauchi S."/>
            <person name="Morin E."/>
            <person name="Drula E."/>
            <person name="Courty P.E."/>
            <person name="Chicoki N."/>
            <person name="Fauchery L."/>
            <person name="Kohler A."/>
            <person name="Kuo A."/>
            <person name="Labutti K."/>
            <person name="Pangilinan J."/>
            <person name="Lipzen A."/>
            <person name="Riley R."/>
            <person name="Andreopoulos W."/>
            <person name="He G."/>
            <person name="Johnson J."/>
            <person name="Barry K.W."/>
            <person name="Grigoriev I.V."/>
            <person name="Nagy L."/>
            <person name="Hibbett D."/>
            <person name="Henrissat B."/>
            <person name="Matheny P.B."/>
            <person name="Labbe J."/>
            <person name="Martin F."/>
        </authorList>
    </citation>
    <scope>NUCLEOTIDE SEQUENCE</scope>
    <source>
        <strain evidence="1">EC-137</strain>
    </source>
</reference>
<evidence type="ECO:0000313" key="2">
    <source>
        <dbReference type="Proteomes" id="UP000814128"/>
    </source>
</evidence>
<evidence type="ECO:0000313" key="1">
    <source>
        <dbReference type="EMBL" id="KAI0032113.1"/>
    </source>
</evidence>
<gene>
    <name evidence="1" type="ORF">K488DRAFT_86147</name>
</gene>
<reference evidence="1" key="2">
    <citation type="journal article" date="2022" name="New Phytol.">
        <title>Evolutionary transition to the ectomycorrhizal habit in the genomes of a hyperdiverse lineage of mushroom-forming fungi.</title>
        <authorList>
            <person name="Looney B."/>
            <person name="Miyauchi S."/>
            <person name="Morin E."/>
            <person name="Drula E."/>
            <person name="Courty P.E."/>
            <person name="Kohler A."/>
            <person name="Kuo A."/>
            <person name="LaButti K."/>
            <person name="Pangilinan J."/>
            <person name="Lipzen A."/>
            <person name="Riley R."/>
            <person name="Andreopoulos W."/>
            <person name="He G."/>
            <person name="Johnson J."/>
            <person name="Nolan M."/>
            <person name="Tritt A."/>
            <person name="Barry K.W."/>
            <person name="Grigoriev I.V."/>
            <person name="Nagy L.G."/>
            <person name="Hibbett D."/>
            <person name="Henrissat B."/>
            <person name="Matheny P.B."/>
            <person name="Labbe J."/>
            <person name="Martin F.M."/>
        </authorList>
    </citation>
    <scope>NUCLEOTIDE SEQUENCE</scope>
    <source>
        <strain evidence="1">EC-137</strain>
    </source>
</reference>
<dbReference type="EMBL" id="MU273556">
    <property type="protein sequence ID" value="KAI0032113.1"/>
    <property type="molecule type" value="Genomic_DNA"/>
</dbReference>
<name>A0ACB8QJU2_9AGAM</name>